<evidence type="ECO:0000256" key="11">
    <source>
        <dbReference type="SAM" id="SignalP"/>
    </source>
</evidence>
<comment type="similarity">
    <text evidence="10">Belongs to the glycosyltransferase 14 family.</text>
</comment>
<name>A0A8W8MQX9_MAGGI</name>
<protein>
    <recommendedName>
        <fullName evidence="14">Beta-1,3-galactosyl-O-glycosyl-glycoprotein beta-1,6-N-acetylglucosaminyltransferase 3</fullName>
    </recommendedName>
</protein>
<dbReference type="PANTHER" id="PTHR19297">
    <property type="entry name" value="GLYCOSYLTRANSFERASE 14 FAMILY MEMBER"/>
    <property type="match status" value="1"/>
</dbReference>
<comment type="subcellular location">
    <subcellularLocation>
        <location evidence="1">Membrane</location>
        <topology evidence="1">Single-pass type II membrane protein</topology>
    </subcellularLocation>
</comment>
<evidence type="ECO:0000256" key="7">
    <source>
        <dbReference type="ARBA" id="ARBA00022989"/>
    </source>
</evidence>
<feature type="chain" id="PRO_5042431915" description="Beta-1,3-galactosyl-O-glycosyl-glycoprotein beta-1,6-N-acetylglucosaminyltransferase 3" evidence="11">
    <location>
        <begin position="29"/>
        <end position="476"/>
    </location>
</feature>
<keyword evidence="5" id="KW-0812">Transmembrane</keyword>
<evidence type="ECO:0000313" key="12">
    <source>
        <dbReference type="EnsemblMetazoa" id="G34703.4:cds"/>
    </source>
</evidence>
<dbReference type="OMA" id="RWKYYIN"/>
<evidence type="ECO:0000256" key="10">
    <source>
        <dbReference type="ARBA" id="ARBA00038150"/>
    </source>
</evidence>
<keyword evidence="7" id="KW-1133">Transmembrane helix</keyword>
<dbReference type="GO" id="GO:0016020">
    <property type="term" value="C:membrane"/>
    <property type="evidence" value="ECO:0007669"/>
    <property type="project" value="UniProtKB-SubCell"/>
</dbReference>
<dbReference type="EnsemblMetazoa" id="G34703.3">
    <property type="protein sequence ID" value="G34703.3:cds"/>
    <property type="gene ID" value="G34703"/>
</dbReference>
<feature type="signal peptide" evidence="11">
    <location>
        <begin position="1"/>
        <end position="28"/>
    </location>
</feature>
<reference evidence="12" key="1">
    <citation type="submission" date="2022-08" db="UniProtKB">
        <authorList>
            <consortium name="EnsemblMetazoa"/>
        </authorList>
    </citation>
    <scope>IDENTIFICATION</scope>
    <source>
        <strain evidence="12">05x7-T-G4-1.051#20</strain>
    </source>
</reference>
<dbReference type="RefSeq" id="XP_011449811.2">
    <property type="nucleotide sequence ID" value="XM_011451509.4"/>
</dbReference>
<dbReference type="OrthoDB" id="2019572at2759"/>
<dbReference type="InterPro" id="IPR003406">
    <property type="entry name" value="Glyco_trans_14"/>
</dbReference>
<organism evidence="12 13">
    <name type="scientific">Magallana gigas</name>
    <name type="common">Pacific oyster</name>
    <name type="synonym">Crassostrea gigas</name>
    <dbReference type="NCBI Taxonomy" id="29159"/>
    <lineage>
        <taxon>Eukaryota</taxon>
        <taxon>Metazoa</taxon>
        <taxon>Spiralia</taxon>
        <taxon>Lophotrochozoa</taxon>
        <taxon>Mollusca</taxon>
        <taxon>Bivalvia</taxon>
        <taxon>Autobranchia</taxon>
        <taxon>Pteriomorphia</taxon>
        <taxon>Ostreida</taxon>
        <taxon>Ostreoidea</taxon>
        <taxon>Ostreidae</taxon>
        <taxon>Magallana</taxon>
    </lineage>
</organism>
<sequence>MRPSNLRCFAFGITLALLLTLHIYHQTAKNIISSTASSAVKRVKVEVDYLDDGPPISRRLKPSSSNLPQCRIMKRKNITCQPLIQGEEKAIKLSRTLRFSELVLPCLILNLVKNCSNLMNVHEYMLHPMSQEELEFPLAFTIKMHTNADQGEQLLRTIYRPHNVYCIYVDRKTIKQFFMIMQNLGRCFDNVFVVEGRQRVTYASIDLVHAELECMRVLMKSNVKWKYYINLTGQEFPLRTNLEIVQILRSLNGANDVESYNFPEALHYRFKHKYIKVGNKMIETNNTHPPFRYRIKMRKGSAYAMLKYDFVNFVLHDDISEEFISWLSETYSPEETLFATLNSLPWAPGGYDIETSEDNSTFLSRAVKWQMKGEACGGRWVRAVCVYGPSDLSWLVKQPQVIANKFDINVDTTAVDCLEERIRYRTQHPDTGGMTWSYYKGLPHVKIYQNLTQKIGTQRYSKFLENQKQEWIRRNG</sequence>
<keyword evidence="8" id="KW-0472">Membrane</keyword>
<evidence type="ECO:0000256" key="1">
    <source>
        <dbReference type="ARBA" id="ARBA00004606"/>
    </source>
</evidence>
<dbReference type="Proteomes" id="UP000005408">
    <property type="component" value="Unassembled WGS sequence"/>
</dbReference>
<evidence type="ECO:0008006" key="14">
    <source>
        <dbReference type="Google" id="ProtNLM"/>
    </source>
</evidence>
<dbReference type="PANTHER" id="PTHR19297:SF191">
    <property type="entry name" value="PROTEIN XYLOSYLTRANSFERASE"/>
    <property type="match status" value="1"/>
</dbReference>
<keyword evidence="3" id="KW-0328">Glycosyltransferase</keyword>
<dbReference type="EnsemblMetazoa" id="G34703.4">
    <property type="protein sequence ID" value="G34703.4:cds"/>
    <property type="gene ID" value="G34703"/>
</dbReference>
<keyword evidence="11" id="KW-0732">Signal</keyword>
<evidence type="ECO:0000256" key="5">
    <source>
        <dbReference type="ARBA" id="ARBA00022692"/>
    </source>
</evidence>
<keyword evidence="4" id="KW-0808">Transferase</keyword>
<evidence type="ECO:0000256" key="4">
    <source>
        <dbReference type="ARBA" id="ARBA00022679"/>
    </source>
</evidence>
<evidence type="ECO:0000256" key="6">
    <source>
        <dbReference type="ARBA" id="ARBA00022968"/>
    </source>
</evidence>
<evidence type="ECO:0000313" key="13">
    <source>
        <dbReference type="Proteomes" id="UP000005408"/>
    </source>
</evidence>
<evidence type="ECO:0000256" key="2">
    <source>
        <dbReference type="ARBA" id="ARBA00004922"/>
    </source>
</evidence>
<comment type="pathway">
    <text evidence="2">Protein modification; protein glycosylation.</text>
</comment>
<evidence type="ECO:0000256" key="8">
    <source>
        <dbReference type="ARBA" id="ARBA00023136"/>
    </source>
</evidence>
<evidence type="ECO:0000256" key="3">
    <source>
        <dbReference type="ARBA" id="ARBA00022676"/>
    </source>
</evidence>
<keyword evidence="13" id="KW-1185">Reference proteome</keyword>
<dbReference type="KEGG" id="crg:105343968"/>
<dbReference type="AlphaFoldDB" id="A0A8W8MQX9"/>
<accession>A0A8W8MQX9</accession>
<dbReference type="Pfam" id="PF02485">
    <property type="entry name" value="Branch"/>
    <property type="match status" value="1"/>
</dbReference>
<dbReference type="RefSeq" id="XP_011449812.2">
    <property type="nucleotide sequence ID" value="XM_011451510.4"/>
</dbReference>
<proteinExistence type="inferred from homology"/>
<keyword evidence="6" id="KW-0735">Signal-anchor</keyword>
<dbReference type="GO" id="GO:0008375">
    <property type="term" value="F:acetylglucosaminyltransferase activity"/>
    <property type="evidence" value="ECO:0007669"/>
    <property type="project" value="TreeGrafter"/>
</dbReference>
<keyword evidence="9" id="KW-0325">Glycoprotein</keyword>
<dbReference type="GeneID" id="105343968"/>
<evidence type="ECO:0000256" key="9">
    <source>
        <dbReference type="ARBA" id="ARBA00023180"/>
    </source>
</evidence>